<sequence length="68" mass="6915">MRRSLEGDESLAELVAAEPTLGESAVPLLAPGAAVVRRTSPGGAGPKPVALQLIAAKELLASQSLLLR</sequence>
<protein>
    <submittedName>
        <fullName evidence="1">Unannotated protein</fullName>
    </submittedName>
</protein>
<organism evidence="1">
    <name type="scientific">freshwater metagenome</name>
    <dbReference type="NCBI Taxonomy" id="449393"/>
    <lineage>
        <taxon>unclassified sequences</taxon>
        <taxon>metagenomes</taxon>
        <taxon>ecological metagenomes</taxon>
    </lineage>
</organism>
<dbReference type="AlphaFoldDB" id="A0A6J7EDN3"/>
<name>A0A6J7EDN3_9ZZZZ</name>
<proteinExistence type="predicted"/>
<evidence type="ECO:0000313" key="1">
    <source>
        <dbReference type="EMBL" id="CAB4879074.1"/>
    </source>
</evidence>
<dbReference type="EMBL" id="CAFBLK010000273">
    <property type="protein sequence ID" value="CAB4879074.1"/>
    <property type="molecule type" value="Genomic_DNA"/>
</dbReference>
<accession>A0A6J7EDN3</accession>
<reference evidence="1" key="1">
    <citation type="submission" date="2020-05" db="EMBL/GenBank/DDBJ databases">
        <authorList>
            <person name="Chiriac C."/>
            <person name="Salcher M."/>
            <person name="Ghai R."/>
            <person name="Kavagutti S V."/>
        </authorList>
    </citation>
    <scope>NUCLEOTIDE SEQUENCE</scope>
</reference>
<gene>
    <name evidence="1" type="ORF">UFOPK3317_01333</name>
</gene>